<dbReference type="FunFam" id="2.60.260.20:FF:000005">
    <property type="entry name" value="Chaperone protein dnaJ 1, mitochondrial"/>
    <property type="match status" value="1"/>
</dbReference>
<dbReference type="InterPro" id="IPR001623">
    <property type="entry name" value="DnaJ_domain"/>
</dbReference>
<dbReference type="CDD" id="cd06257">
    <property type="entry name" value="DnaJ"/>
    <property type="match status" value="1"/>
</dbReference>
<dbReference type="CDD" id="cd10747">
    <property type="entry name" value="DnaJ_C"/>
    <property type="match status" value="1"/>
</dbReference>
<dbReference type="Proteomes" id="UP001634393">
    <property type="component" value="Unassembled WGS sequence"/>
</dbReference>
<feature type="zinc finger region" description="CR-type" evidence="5">
    <location>
        <begin position="212"/>
        <end position="286"/>
    </location>
</feature>
<dbReference type="PROSITE" id="PS50076">
    <property type="entry name" value="DNAJ_2"/>
    <property type="match status" value="1"/>
</dbReference>
<evidence type="ECO:0000259" key="7">
    <source>
        <dbReference type="PROSITE" id="PS51188"/>
    </source>
</evidence>
<dbReference type="Gene3D" id="6.20.20.10">
    <property type="match status" value="2"/>
</dbReference>
<evidence type="ECO:0000256" key="5">
    <source>
        <dbReference type="PROSITE-ProRule" id="PRU00546"/>
    </source>
</evidence>
<dbReference type="Pfam" id="PF00226">
    <property type="entry name" value="DnaJ"/>
    <property type="match status" value="1"/>
</dbReference>
<dbReference type="Gene3D" id="1.10.287.110">
    <property type="entry name" value="DnaJ domain"/>
    <property type="match status" value="1"/>
</dbReference>
<dbReference type="PANTHER" id="PTHR43096">
    <property type="entry name" value="DNAJ HOMOLOG 1, MITOCHONDRIAL-RELATED"/>
    <property type="match status" value="1"/>
</dbReference>
<reference evidence="8 9" key="1">
    <citation type="submission" date="2024-12" db="EMBL/GenBank/DDBJ databases">
        <title>The unique morphological basis and parallel evolutionary history of personate flowers in Penstemon.</title>
        <authorList>
            <person name="Depatie T.H."/>
            <person name="Wessinger C.A."/>
        </authorList>
    </citation>
    <scope>NUCLEOTIDE SEQUENCE [LARGE SCALE GENOMIC DNA]</scope>
    <source>
        <strain evidence="8">WTNN_2</strain>
        <tissue evidence="8">Leaf</tissue>
    </source>
</reference>
<dbReference type="HAMAP" id="MF_01152">
    <property type="entry name" value="DnaJ"/>
    <property type="match status" value="1"/>
</dbReference>
<evidence type="ECO:0000256" key="4">
    <source>
        <dbReference type="ARBA" id="ARBA00022833"/>
    </source>
</evidence>
<feature type="domain" description="J" evidence="6">
    <location>
        <begin position="83"/>
        <end position="148"/>
    </location>
</feature>
<dbReference type="EMBL" id="JBJXBP010000005">
    <property type="protein sequence ID" value="KAL3830397.1"/>
    <property type="molecule type" value="Genomic_DNA"/>
</dbReference>
<feature type="domain" description="CR-type" evidence="7">
    <location>
        <begin position="212"/>
        <end position="286"/>
    </location>
</feature>
<dbReference type="PROSITE" id="PS00636">
    <property type="entry name" value="DNAJ_1"/>
    <property type="match status" value="1"/>
</dbReference>
<dbReference type="Gene3D" id="2.60.260.20">
    <property type="entry name" value="Urease metallochaperone UreE, N-terminal domain"/>
    <property type="match status" value="2"/>
</dbReference>
<keyword evidence="2" id="KW-0677">Repeat</keyword>
<keyword evidence="1 5" id="KW-0479">Metal-binding</keyword>
<name>A0ABD3T0L2_9LAMI</name>
<gene>
    <name evidence="8" type="ORF">ACJIZ3_019199</name>
</gene>
<dbReference type="InterPro" id="IPR012724">
    <property type="entry name" value="DnaJ"/>
</dbReference>
<accession>A0ABD3T0L2</accession>
<dbReference type="GO" id="GO:0008270">
    <property type="term" value="F:zinc ion binding"/>
    <property type="evidence" value="ECO:0007669"/>
    <property type="project" value="UniProtKB-KW"/>
</dbReference>
<evidence type="ECO:0000313" key="8">
    <source>
        <dbReference type="EMBL" id="KAL3830397.1"/>
    </source>
</evidence>
<dbReference type="PANTHER" id="PTHR43096:SF36">
    <property type="entry name" value="CHAPERONE PROTEIN DNAJ 1, MITOCHONDRIAL"/>
    <property type="match status" value="1"/>
</dbReference>
<evidence type="ECO:0000256" key="3">
    <source>
        <dbReference type="ARBA" id="ARBA00022771"/>
    </source>
</evidence>
<dbReference type="InterPro" id="IPR036410">
    <property type="entry name" value="HSP_DnaJ_Cys-rich_dom_sf"/>
</dbReference>
<dbReference type="InterPro" id="IPR018253">
    <property type="entry name" value="DnaJ_domain_CS"/>
</dbReference>
<dbReference type="InterPro" id="IPR008971">
    <property type="entry name" value="HSP40/DnaJ_pept-bd"/>
</dbReference>
<dbReference type="SMART" id="SM00271">
    <property type="entry name" value="DnaJ"/>
    <property type="match status" value="1"/>
</dbReference>
<keyword evidence="3 5" id="KW-0863">Zinc-finger</keyword>
<sequence>MGRVRWFGFSPKSATEKFLWWRTISVESSRNFSQFQRAFMHSQTKAAYWCSFGGKHVDFAPSDLLFSMRFIHATGVRLSVERDHYEILGISKDANRDEIKKAYHALAKKYHPDANKNSPSAKRKFQEIRDAYETLRDPEKKAQYDMTRGGSGRTKDAGYSSSGGEQFRYARGAHFSDSFHKIFSEIFENESEGMAGDIEVELAVTFSEAARGCTKHLSFSADVPCDSCDGQGHPLDAEPKVCPTCQGMGRVTIPPFVTTCSTCKGYGRIIKDLCMKCEGLGVSKGIKNVKMIIPAGVDSGDTIRVPNAGNAGGRGRSPGNLFIKLKVAEDPIFKRQGDDIYVDSCIDFTQAILGGNVEVPTLSGTVQLQIPKGVQPGQLVLLRRKGLRKNGFFMDYGDQYVRFCIKFPSNVSERQRAILEEFEEEIIDENSTSAEGITILLIMVKNVVMLSRLYKRLSTG</sequence>
<evidence type="ECO:0008006" key="10">
    <source>
        <dbReference type="Google" id="ProtNLM"/>
    </source>
</evidence>
<dbReference type="InterPro" id="IPR002939">
    <property type="entry name" value="DnaJ_C"/>
</dbReference>
<dbReference type="PRINTS" id="PR00625">
    <property type="entry name" value="JDOMAIN"/>
</dbReference>
<dbReference type="Pfam" id="PF01556">
    <property type="entry name" value="DnaJ_C"/>
    <property type="match status" value="1"/>
</dbReference>
<dbReference type="AlphaFoldDB" id="A0ABD3T0L2"/>
<dbReference type="SUPFAM" id="SSF49493">
    <property type="entry name" value="HSP40/DnaJ peptide-binding domain"/>
    <property type="match status" value="2"/>
</dbReference>
<dbReference type="SUPFAM" id="SSF57938">
    <property type="entry name" value="DnaJ/Hsp40 cysteine-rich domain"/>
    <property type="match status" value="1"/>
</dbReference>
<protein>
    <recommendedName>
        <fullName evidence="10">Chaperone protein DnaJ</fullName>
    </recommendedName>
</protein>
<dbReference type="PROSITE" id="PS51188">
    <property type="entry name" value="ZF_CR"/>
    <property type="match status" value="1"/>
</dbReference>
<comment type="caution">
    <text evidence="8">The sequence shown here is derived from an EMBL/GenBank/DDBJ whole genome shotgun (WGS) entry which is preliminary data.</text>
</comment>
<dbReference type="Pfam" id="PF00684">
    <property type="entry name" value="DnaJ_CXXCXGXG"/>
    <property type="match status" value="1"/>
</dbReference>
<proteinExistence type="inferred from homology"/>
<dbReference type="SUPFAM" id="SSF46565">
    <property type="entry name" value="Chaperone J-domain"/>
    <property type="match status" value="1"/>
</dbReference>
<organism evidence="8 9">
    <name type="scientific">Penstemon smallii</name>
    <dbReference type="NCBI Taxonomy" id="265156"/>
    <lineage>
        <taxon>Eukaryota</taxon>
        <taxon>Viridiplantae</taxon>
        <taxon>Streptophyta</taxon>
        <taxon>Embryophyta</taxon>
        <taxon>Tracheophyta</taxon>
        <taxon>Spermatophyta</taxon>
        <taxon>Magnoliopsida</taxon>
        <taxon>eudicotyledons</taxon>
        <taxon>Gunneridae</taxon>
        <taxon>Pentapetalae</taxon>
        <taxon>asterids</taxon>
        <taxon>lamiids</taxon>
        <taxon>Lamiales</taxon>
        <taxon>Plantaginaceae</taxon>
        <taxon>Cheloneae</taxon>
        <taxon>Penstemon</taxon>
    </lineage>
</organism>
<evidence type="ECO:0000313" key="9">
    <source>
        <dbReference type="Proteomes" id="UP001634393"/>
    </source>
</evidence>
<evidence type="ECO:0000256" key="2">
    <source>
        <dbReference type="ARBA" id="ARBA00022737"/>
    </source>
</evidence>
<keyword evidence="4 5" id="KW-0862">Zinc</keyword>
<dbReference type="CDD" id="cd10719">
    <property type="entry name" value="DnaJ_zf"/>
    <property type="match status" value="1"/>
</dbReference>
<evidence type="ECO:0000259" key="6">
    <source>
        <dbReference type="PROSITE" id="PS50076"/>
    </source>
</evidence>
<dbReference type="InterPro" id="IPR001305">
    <property type="entry name" value="HSP_DnaJ_Cys-rich_dom"/>
</dbReference>
<evidence type="ECO:0000256" key="1">
    <source>
        <dbReference type="ARBA" id="ARBA00022723"/>
    </source>
</evidence>
<dbReference type="InterPro" id="IPR036869">
    <property type="entry name" value="J_dom_sf"/>
</dbReference>
<keyword evidence="9" id="KW-1185">Reference proteome</keyword>